<dbReference type="PANTHER" id="PTHR48081:SF33">
    <property type="entry name" value="KYNURENINE FORMAMIDASE"/>
    <property type="match status" value="1"/>
</dbReference>
<dbReference type="InterPro" id="IPR013094">
    <property type="entry name" value="AB_hydrolase_3"/>
</dbReference>
<name>A0A177TVQ2_9BASI</name>
<dbReference type="Proteomes" id="UP000077521">
    <property type="component" value="Unassembled WGS sequence"/>
</dbReference>
<evidence type="ECO:0000259" key="4">
    <source>
        <dbReference type="Pfam" id="PF07859"/>
    </source>
</evidence>
<feature type="domain" description="Alpha/beta hydrolase fold-3" evidence="4">
    <location>
        <begin position="70"/>
        <end position="154"/>
    </location>
</feature>
<feature type="compositionally biased region" description="Low complexity" evidence="2">
    <location>
        <begin position="215"/>
        <end position="254"/>
    </location>
</feature>
<reference evidence="5" key="2">
    <citation type="journal article" date="2019" name="IMA Fungus">
        <title>Genome sequencing and comparison of five Tilletia species to identify candidate genes for the detection of regulated species infecting wheat.</title>
        <authorList>
            <person name="Nguyen H.D.T."/>
            <person name="Sultana T."/>
            <person name="Kesanakurti P."/>
            <person name="Hambleton S."/>
        </authorList>
    </citation>
    <scope>NUCLEOTIDE SEQUENCE</scope>
    <source>
        <strain evidence="5">DAOMC 236416</strain>
    </source>
</reference>
<evidence type="ECO:0000256" key="2">
    <source>
        <dbReference type="SAM" id="MobiDB-lite"/>
    </source>
</evidence>
<comment type="caution">
    <text evidence="5">The sequence shown here is derived from an EMBL/GenBank/DDBJ whole genome shotgun (WGS) entry which is preliminary data.</text>
</comment>
<evidence type="ECO:0000256" key="1">
    <source>
        <dbReference type="ARBA" id="ARBA00022801"/>
    </source>
</evidence>
<dbReference type="PANTHER" id="PTHR48081">
    <property type="entry name" value="AB HYDROLASE SUPERFAMILY PROTEIN C4A8.06C"/>
    <property type="match status" value="1"/>
</dbReference>
<feature type="compositionally biased region" description="Low complexity" evidence="2">
    <location>
        <begin position="199"/>
        <end position="208"/>
    </location>
</feature>
<feature type="region of interest" description="Disordered" evidence="2">
    <location>
        <begin position="401"/>
        <end position="432"/>
    </location>
</feature>
<dbReference type="InterPro" id="IPR029058">
    <property type="entry name" value="AB_hydrolase_fold"/>
</dbReference>
<keyword evidence="6" id="KW-1185">Reference proteome</keyword>
<proteinExistence type="predicted"/>
<feature type="compositionally biased region" description="Acidic residues" evidence="2">
    <location>
        <begin position="337"/>
        <end position="346"/>
    </location>
</feature>
<feature type="region of interest" description="Disordered" evidence="2">
    <location>
        <begin position="199"/>
        <end position="260"/>
    </location>
</feature>
<dbReference type="Pfam" id="PF07859">
    <property type="entry name" value="Abhydrolase_3"/>
    <property type="match status" value="1"/>
</dbReference>
<evidence type="ECO:0000259" key="3">
    <source>
        <dbReference type="Pfam" id="PF00326"/>
    </source>
</evidence>
<evidence type="ECO:0000313" key="5">
    <source>
        <dbReference type="EMBL" id="KAE8250596.1"/>
    </source>
</evidence>
<evidence type="ECO:0000313" key="6">
    <source>
        <dbReference type="Proteomes" id="UP000077521"/>
    </source>
</evidence>
<dbReference type="Gene3D" id="3.40.50.1820">
    <property type="entry name" value="alpha/beta hydrolase"/>
    <property type="match status" value="2"/>
</dbReference>
<keyword evidence="1" id="KW-0378">Hydrolase</keyword>
<organism evidence="5 6">
    <name type="scientific">Tilletia indica</name>
    <dbReference type="NCBI Taxonomy" id="43049"/>
    <lineage>
        <taxon>Eukaryota</taxon>
        <taxon>Fungi</taxon>
        <taxon>Dikarya</taxon>
        <taxon>Basidiomycota</taxon>
        <taxon>Ustilaginomycotina</taxon>
        <taxon>Exobasidiomycetes</taxon>
        <taxon>Tilletiales</taxon>
        <taxon>Tilletiaceae</taxon>
        <taxon>Tilletia</taxon>
    </lineage>
</organism>
<dbReference type="InterPro" id="IPR001375">
    <property type="entry name" value="Peptidase_S9_cat"/>
</dbReference>
<dbReference type="Pfam" id="PF00326">
    <property type="entry name" value="Peptidase_S9"/>
    <property type="match status" value="1"/>
</dbReference>
<sequence>MFRVTTREYKNYSYTDRTGSTQQRSISLDVYLPEGIDCWRNPLLRFSEPHKKPPLGFGGLVERERVAPLVVWVHPGGFLQGTRKVIPPHLQRAVENHRLVVVIPDYRLCPQVTLIESLTDIRDACEYALGGALGDQVNTSTWALGGNSAGGWAALLLGLGLMVPPPQAFGTGGGGGMSGNSGSVSDAAAADSLAKDGLGFRSSSISSPPRRRNESSSSASGTGATAAAHTHATPSSSTQSAAGSTSEAQGQGSEHAPLPTLSRLPRAVFAIYPITDITRQGGACYYKPLKPITWTPSVTAAVGPDGIIDGDLLQPFLRKPGHAPLGASTEDARETVGEEEEGEEDASAVVTSSDPENDPIRSQLFNYARQEGIFPSLIIPTDLPPERVSIPSLLKGDLQSGSAAAATPTTPASAGPSSALPLSTSTPSLSSRSPLLNLPPTFIAWGDADERVPPSQSFDAVKALQGVGAEVQTHVVEGKEHLFDYEADVEIPGLWRWVMQKMNGLR</sequence>
<protein>
    <recommendedName>
        <fullName evidence="7">Alpha/beta hydrolase fold-3 domain-containing protein</fullName>
    </recommendedName>
</protein>
<dbReference type="InterPro" id="IPR050300">
    <property type="entry name" value="GDXG_lipolytic_enzyme"/>
</dbReference>
<dbReference type="AlphaFoldDB" id="A0A177TVQ2"/>
<dbReference type="EMBL" id="LWDF02000307">
    <property type="protein sequence ID" value="KAE8250596.1"/>
    <property type="molecule type" value="Genomic_DNA"/>
</dbReference>
<dbReference type="GO" id="GO:0008236">
    <property type="term" value="F:serine-type peptidase activity"/>
    <property type="evidence" value="ECO:0007669"/>
    <property type="project" value="InterPro"/>
</dbReference>
<reference evidence="5" key="1">
    <citation type="submission" date="2016-04" db="EMBL/GenBank/DDBJ databases">
        <authorList>
            <person name="Nguyen H.D."/>
            <person name="Samba Siva P."/>
            <person name="Cullis J."/>
            <person name="Levesque C.A."/>
            <person name="Hambleton S."/>
        </authorList>
    </citation>
    <scope>NUCLEOTIDE SEQUENCE</scope>
    <source>
        <strain evidence="5">DAOMC 236416</strain>
    </source>
</reference>
<evidence type="ECO:0008006" key="7">
    <source>
        <dbReference type="Google" id="ProtNLM"/>
    </source>
</evidence>
<feature type="domain" description="Peptidase S9 prolyl oligopeptidase catalytic" evidence="3">
    <location>
        <begin position="437"/>
        <end position="485"/>
    </location>
</feature>
<gene>
    <name evidence="5" type="ORF">A4X13_0g4577</name>
</gene>
<accession>A0A177TVQ2</accession>
<dbReference type="SUPFAM" id="SSF53474">
    <property type="entry name" value="alpha/beta-Hydrolases"/>
    <property type="match status" value="1"/>
</dbReference>
<dbReference type="GO" id="GO:0006508">
    <property type="term" value="P:proteolysis"/>
    <property type="evidence" value="ECO:0007669"/>
    <property type="project" value="InterPro"/>
</dbReference>
<feature type="region of interest" description="Disordered" evidence="2">
    <location>
        <begin position="321"/>
        <end position="355"/>
    </location>
</feature>